<keyword evidence="5 7" id="KW-0786">Thiamine pyrophosphate</keyword>
<dbReference type="SMART" id="SM00861">
    <property type="entry name" value="Transket_pyr"/>
    <property type="match status" value="1"/>
</dbReference>
<dbReference type="Pfam" id="PF17831">
    <property type="entry name" value="PDH_E1_M"/>
    <property type="match status" value="1"/>
</dbReference>
<evidence type="ECO:0000256" key="1">
    <source>
        <dbReference type="ARBA" id="ARBA00001946"/>
    </source>
</evidence>
<comment type="cofactor">
    <cofactor evidence="2 7">
        <name>thiamine diphosphate</name>
        <dbReference type="ChEBI" id="CHEBI:58937"/>
    </cofactor>
</comment>
<dbReference type="PANTHER" id="PTHR43825:SF4">
    <property type="entry name" value="PYRUVATE DEHYDROGENASE E1 COMPONENT"/>
    <property type="match status" value="1"/>
</dbReference>
<evidence type="ECO:0000256" key="5">
    <source>
        <dbReference type="ARBA" id="ARBA00023052"/>
    </source>
</evidence>
<dbReference type="InterPro" id="IPR009014">
    <property type="entry name" value="Transketo_C/PFOR_II"/>
</dbReference>
<proteinExistence type="inferred from homology"/>
<comment type="similarity">
    <text evidence="3">Belongs to the transketolase family.</text>
</comment>
<comment type="caution">
    <text evidence="9">The sequence shown here is derived from an EMBL/GenBank/DDBJ whole genome shotgun (WGS) entry which is preliminary data.</text>
</comment>
<evidence type="ECO:0000256" key="7">
    <source>
        <dbReference type="PIRNR" id="PIRNR000156"/>
    </source>
</evidence>
<dbReference type="RefSeq" id="WP_135476697.1">
    <property type="nucleotide sequence ID" value="NZ_SIJK02000004.1"/>
</dbReference>
<evidence type="ECO:0000256" key="6">
    <source>
        <dbReference type="ARBA" id="ARBA00051231"/>
    </source>
</evidence>
<sequence length="803" mass="87353">MTASRQRRPADALPVDTPLAPVVSADELATLERVQQRIRWLSTLIVHHANYVRPNHDGTKIGGHQASSASMISILTALYFHYLRPGDRVAVKPHASPVFHAIQYLLGQLPEHYLPTLRAFGGLQAYPSRTKDPDHVDFSTGSVGLGAVAPAFAALAGRYATAHFGAPDTRRFVALVGDAELDEGNVWEAILDPALAGLEHLLWIVDLNRQSLDRVVPGIRATHLKRLFAESGWRVLEAKYGRRLQALFACEGGATLRQRIDEMRNEEYQALIRLPGAELRPRLLGDDLALAALLADVPDAELPQILANLGGHDLEELLATLAQADEAPRRPTIIFAYTIKGWGLPIAGHPLNHSQLLTTEQIETLREDLGIKPEALWAGFEPASPEGQLCAAVAQRLYGPREASSGARERLAAVVAAMPDDLEVLATGQTSTQESFGRALMRLSEVPGLRERIVTTSPDVSVSTNLSGWINKTGVYAPTEEPDFESAEVYRLLRWKRGPSGQHIELGISEMNLFMLLGMFGLSHELLDEVLLPIGTVYDPFVCRGLDALIYGLYAGAKFVVAGTPSGITLAPEGGAHQSTVTPSLGIELPNLHSFEPCFAVELVWTLLEGLTQCCDREQGRATYLRLSTRPLDQGLLEPALQRLGRAELRRQVLAGGYRLIDRRDHADHPAAPVLQLAAAGAVMPEVVAAAEYLRREGVAVNVLNLTSPRRLYEAWRAGDDLTWLLPPDEATAPFVTVHDAASHALAWLGSIYGAPVLALGVDTFGQSGTRDELYRAFGLDVEGIIKAGFEAVDRILVPTAGW</sequence>
<gene>
    <name evidence="9" type="ORF">EYB53_003225</name>
</gene>
<evidence type="ECO:0000256" key="2">
    <source>
        <dbReference type="ARBA" id="ARBA00001964"/>
    </source>
</evidence>
<dbReference type="SUPFAM" id="SSF52922">
    <property type="entry name" value="TK C-terminal domain-like"/>
    <property type="match status" value="1"/>
</dbReference>
<protein>
    <recommendedName>
        <fullName evidence="4 7">Pyruvate dehydrogenase E1 component</fullName>
        <ecNumber evidence="7">1.2.4.1</ecNumber>
    </recommendedName>
</protein>
<dbReference type="Pfam" id="PF00456">
    <property type="entry name" value="Transketolase_N"/>
    <property type="match status" value="2"/>
</dbReference>
<name>A0ABS4D5K5_9CHLR</name>
<dbReference type="InterPro" id="IPR005475">
    <property type="entry name" value="Transketolase-like_Pyr-bd"/>
</dbReference>
<evidence type="ECO:0000256" key="3">
    <source>
        <dbReference type="ARBA" id="ARBA00007131"/>
    </source>
</evidence>
<dbReference type="Proteomes" id="UP001193081">
    <property type="component" value="Unassembled WGS sequence"/>
</dbReference>
<evidence type="ECO:0000259" key="8">
    <source>
        <dbReference type="SMART" id="SM00861"/>
    </source>
</evidence>
<evidence type="ECO:0000313" key="10">
    <source>
        <dbReference type="Proteomes" id="UP001193081"/>
    </source>
</evidence>
<dbReference type="Gene3D" id="3.40.50.920">
    <property type="match status" value="1"/>
</dbReference>
<feature type="domain" description="Transketolase-like pyrimidine-binding" evidence="8">
    <location>
        <begin position="430"/>
        <end position="634"/>
    </location>
</feature>
<keyword evidence="7 9" id="KW-0670">Pyruvate</keyword>
<reference evidence="9 10" key="1">
    <citation type="submission" date="2021-03" db="EMBL/GenBank/DDBJ databases">
        <authorList>
            <person name="Grouzdev D.S."/>
        </authorList>
    </citation>
    <scope>NUCLEOTIDE SEQUENCE [LARGE SCALE GENOMIC DNA]</scope>
    <source>
        <strain evidence="9 10">M50-1</strain>
    </source>
</reference>
<dbReference type="PIRSF" id="PIRSF000156">
    <property type="entry name" value="Pyruvate_dh_E1"/>
    <property type="match status" value="1"/>
</dbReference>
<evidence type="ECO:0000313" key="9">
    <source>
        <dbReference type="EMBL" id="MBP1464715.1"/>
    </source>
</evidence>
<comment type="function">
    <text evidence="7">Component of the pyruvate dehydrogenase (PDH) complex, that catalyzes the overall conversion of pyruvate to acetyl-CoA and CO(2).</text>
</comment>
<dbReference type="InterPro" id="IPR029061">
    <property type="entry name" value="THDP-binding"/>
</dbReference>
<comment type="catalytic activity">
    <reaction evidence="6 7">
        <text>N(6)-[(R)-lipoyl]-L-lysyl-[protein] + pyruvate + H(+) = N(6)-[(R)-S(8)-acetyldihydrolipoyl]-L-lysyl-[protein] + CO2</text>
        <dbReference type="Rhea" id="RHEA:19189"/>
        <dbReference type="Rhea" id="RHEA-COMP:10474"/>
        <dbReference type="Rhea" id="RHEA-COMP:10478"/>
        <dbReference type="ChEBI" id="CHEBI:15361"/>
        <dbReference type="ChEBI" id="CHEBI:15378"/>
        <dbReference type="ChEBI" id="CHEBI:16526"/>
        <dbReference type="ChEBI" id="CHEBI:83099"/>
        <dbReference type="ChEBI" id="CHEBI:83111"/>
        <dbReference type="EC" id="1.2.4.1"/>
    </reaction>
</comment>
<dbReference type="InterPro" id="IPR041621">
    <property type="entry name" value="PDH_E1_M"/>
</dbReference>
<dbReference type="Pfam" id="PF22613">
    <property type="entry name" value="Transketolase_C_1"/>
    <property type="match status" value="1"/>
</dbReference>
<keyword evidence="7" id="KW-0560">Oxidoreductase</keyword>
<accession>A0ABS4D5K5</accession>
<evidence type="ECO:0000256" key="4">
    <source>
        <dbReference type="ARBA" id="ARBA00017172"/>
    </source>
</evidence>
<organism evidence="9 10">
    <name type="scientific">Candidatus Chloroploca mongolica</name>
    <dbReference type="NCBI Taxonomy" id="2528176"/>
    <lineage>
        <taxon>Bacteria</taxon>
        <taxon>Bacillati</taxon>
        <taxon>Chloroflexota</taxon>
        <taxon>Chloroflexia</taxon>
        <taxon>Chloroflexales</taxon>
        <taxon>Chloroflexineae</taxon>
        <taxon>Oscillochloridaceae</taxon>
        <taxon>Candidatus Chloroploca</taxon>
    </lineage>
</organism>
<dbReference type="SUPFAM" id="SSF52518">
    <property type="entry name" value="Thiamin diphosphate-binding fold (THDP-binding)"/>
    <property type="match status" value="2"/>
</dbReference>
<dbReference type="InterPro" id="IPR005474">
    <property type="entry name" value="Transketolase_N"/>
</dbReference>
<dbReference type="EC" id="1.2.4.1" evidence="7"/>
<dbReference type="Gene3D" id="3.40.50.970">
    <property type="match status" value="2"/>
</dbReference>
<dbReference type="InterPro" id="IPR004660">
    <property type="entry name" value="PDH_E1"/>
</dbReference>
<keyword evidence="10" id="KW-1185">Reference proteome</keyword>
<dbReference type="EMBL" id="SIJK02000004">
    <property type="protein sequence ID" value="MBP1464715.1"/>
    <property type="molecule type" value="Genomic_DNA"/>
</dbReference>
<dbReference type="InterPro" id="IPR055152">
    <property type="entry name" value="Transketolase-like_C_2"/>
</dbReference>
<dbReference type="InterPro" id="IPR051157">
    <property type="entry name" value="PDH/Transketolase"/>
</dbReference>
<dbReference type="PANTHER" id="PTHR43825">
    <property type="entry name" value="PYRUVATE DEHYDROGENASE E1 COMPONENT"/>
    <property type="match status" value="1"/>
</dbReference>
<comment type="cofactor">
    <cofactor evidence="1">
        <name>Mg(2+)</name>
        <dbReference type="ChEBI" id="CHEBI:18420"/>
    </cofactor>
</comment>